<organism evidence="6">
    <name type="scientific">Rodentolepis nana</name>
    <name type="common">Dwarf tapeworm</name>
    <name type="synonym">Hymenolepis nana</name>
    <dbReference type="NCBI Taxonomy" id="102285"/>
    <lineage>
        <taxon>Eukaryota</taxon>
        <taxon>Metazoa</taxon>
        <taxon>Spiralia</taxon>
        <taxon>Lophotrochozoa</taxon>
        <taxon>Platyhelminthes</taxon>
        <taxon>Cestoda</taxon>
        <taxon>Eucestoda</taxon>
        <taxon>Cyclophyllidea</taxon>
        <taxon>Hymenolepididae</taxon>
        <taxon>Rodentolepis</taxon>
    </lineage>
</organism>
<feature type="compositionally biased region" description="Polar residues" evidence="2">
    <location>
        <begin position="39"/>
        <end position="61"/>
    </location>
</feature>
<dbReference type="PROSITE" id="PS50157">
    <property type="entry name" value="ZINC_FINGER_C2H2_2"/>
    <property type="match status" value="1"/>
</dbReference>
<feature type="compositionally biased region" description="Polar residues" evidence="2">
    <location>
        <begin position="407"/>
        <end position="430"/>
    </location>
</feature>
<feature type="region of interest" description="Disordered" evidence="2">
    <location>
        <begin position="529"/>
        <end position="548"/>
    </location>
</feature>
<keyword evidence="1" id="KW-0863">Zinc-finger</keyword>
<dbReference type="AlphaFoldDB" id="A0A0R3T685"/>
<feature type="domain" description="C2H2-type" evidence="3">
    <location>
        <begin position="100"/>
        <end position="130"/>
    </location>
</feature>
<dbReference type="Proteomes" id="UP000278807">
    <property type="component" value="Unassembled WGS sequence"/>
</dbReference>
<keyword evidence="1" id="KW-0862">Zinc</keyword>
<feature type="region of interest" description="Disordered" evidence="2">
    <location>
        <begin position="499"/>
        <end position="520"/>
    </location>
</feature>
<dbReference type="EMBL" id="UZAE01001284">
    <property type="protein sequence ID" value="VDN98431.1"/>
    <property type="molecule type" value="Genomic_DNA"/>
</dbReference>
<dbReference type="WBParaSite" id="HNAJ_0000257301-mRNA-1">
    <property type="protein sequence ID" value="HNAJ_0000257301-mRNA-1"/>
    <property type="gene ID" value="HNAJ_0000257301"/>
</dbReference>
<feature type="compositionally biased region" description="Low complexity" evidence="2">
    <location>
        <begin position="530"/>
        <end position="546"/>
    </location>
</feature>
<dbReference type="STRING" id="102285.A0A0R3T685"/>
<evidence type="ECO:0000256" key="1">
    <source>
        <dbReference type="PROSITE-ProRule" id="PRU00042"/>
    </source>
</evidence>
<dbReference type="GO" id="GO:0008270">
    <property type="term" value="F:zinc ion binding"/>
    <property type="evidence" value="ECO:0007669"/>
    <property type="project" value="UniProtKB-KW"/>
</dbReference>
<proteinExistence type="predicted"/>
<reference evidence="4 5" key="2">
    <citation type="submission" date="2018-11" db="EMBL/GenBank/DDBJ databases">
        <authorList>
            <consortium name="Pathogen Informatics"/>
        </authorList>
    </citation>
    <scope>NUCLEOTIDE SEQUENCE [LARGE SCALE GENOMIC DNA]</scope>
</reference>
<reference evidence="6" key="1">
    <citation type="submission" date="2017-02" db="UniProtKB">
        <authorList>
            <consortium name="WormBaseParasite"/>
        </authorList>
    </citation>
    <scope>IDENTIFICATION</scope>
</reference>
<feature type="compositionally biased region" description="Basic residues" evidence="2">
    <location>
        <begin position="12"/>
        <end position="21"/>
    </location>
</feature>
<feature type="region of interest" description="Disordered" evidence="2">
    <location>
        <begin position="407"/>
        <end position="442"/>
    </location>
</feature>
<evidence type="ECO:0000313" key="5">
    <source>
        <dbReference type="Proteomes" id="UP000278807"/>
    </source>
</evidence>
<name>A0A0R3T685_RODNA</name>
<gene>
    <name evidence="4" type="ORF">HNAJ_LOCUS2572</name>
</gene>
<sequence>MVRTSKDEKLKAGVKRTRGRPRTKEPRNSPPSKRHKLSNIGSTNGTKSPQKEGSLSPSHQEPPQLEPMPAVEEEDGIDIPLGYTGLNSVDEHLLPGKCIVICPLSSCRKKYANPIDLVSHLRNFHEKDKFSSLKIFTCPTCLKTRFSSHTTSSDLTLLSEHAERYHGQTLSQNDFVYFCTVVMDILTDDKATQKREENDVKQECVPNDQCQNSDTLYHPIFPLVPNSTMVSDNSSESSANKVARVNTDSLGLRIPSQTGHFIQISPVTQSLPNNAPAAVSGTAAPPPYFAALAAVAGQLPSGAFLLSSSSTSNPVVTTKASAEQHILIAPSSSICTSPSKPLPVLITSSSAVGDTNHTASISNNLQPPQSPTAAAAIATLKQLIQSASTTLKPHQHQAPSQTTPAITLSNTSFLPSPSALPQITPSTSPVTKMGTRFEHPSSTSIGCPLAQGGGSLVTSPGAELETTTDLSSYASANADLLTLARLSVNQATADALNNSANNTATTSNSANNQQSAGSVVVQESTTLVMPQQTTSQLPSSSSTTPLRNRRLLPRKTAPLSPAPISVAGQANQPVSAGTQVPIRKRVALPPLAVKPPKEVTPTPTTLDGTTGASVVTAGTCVSEEAPVMTAALINPSSAAPSAAAATTLIPSTLNNMLARSRLLASTSTTSTATSFINVPVRPVISATTALAAAAAAAAVVPSSTSNNTQQSSIPPPSQHLIQRILPTIRPSEFFGC</sequence>
<accession>A0A0R3T685</accession>
<evidence type="ECO:0000256" key="2">
    <source>
        <dbReference type="SAM" id="MobiDB-lite"/>
    </source>
</evidence>
<feature type="compositionally biased region" description="Basic and acidic residues" evidence="2">
    <location>
        <begin position="1"/>
        <end position="11"/>
    </location>
</feature>
<evidence type="ECO:0000259" key="3">
    <source>
        <dbReference type="PROSITE" id="PS50157"/>
    </source>
</evidence>
<feature type="region of interest" description="Disordered" evidence="2">
    <location>
        <begin position="1"/>
        <end position="69"/>
    </location>
</feature>
<evidence type="ECO:0000313" key="6">
    <source>
        <dbReference type="WBParaSite" id="HNAJ_0000257301-mRNA-1"/>
    </source>
</evidence>
<feature type="compositionally biased region" description="Low complexity" evidence="2">
    <location>
        <begin position="499"/>
        <end position="516"/>
    </location>
</feature>
<keyword evidence="1" id="KW-0479">Metal-binding</keyword>
<dbReference type="InterPro" id="IPR013087">
    <property type="entry name" value="Znf_C2H2_type"/>
</dbReference>
<evidence type="ECO:0000313" key="4">
    <source>
        <dbReference type="EMBL" id="VDN98431.1"/>
    </source>
</evidence>
<protein>
    <submittedName>
        <fullName evidence="6">C2H2-type domain-containing protein</fullName>
    </submittedName>
</protein>
<dbReference type="OrthoDB" id="6273448at2759"/>
<keyword evidence="5" id="KW-1185">Reference proteome</keyword>
<dbReference type="PROSITE" id="PS00028">
    <property type="entry name" value="ZINC_FINGER_C2H2_1"/>
    <property type="match status" value="1"/>
</dbReference>